<dbReference type="PROSITE" id="PS01153">
    <property type="entry name" value="NOL1_NOP2_SUN"/>
    <property type="match status" value="1"/>
</dbReference>
<dbReference type="OrthoDB" id="9810297at2"/>
<dbReference type="Gene3D" id="3.40.50.150">
    <property type="entry name" value="Vaccinia Virus protein VP39"/>
    <property type="match status" value="1"/>
</dbReference>
<keyword evidence="9" id="KW-1185">Reference proteome</keyword>
<proteinExistence type="inferred from homology"/>
<feature type="domain" description="SAM-dependent MTase RsmB/NOP-type" evidence="7">
    <location>
        <begin position="137"/>
        <end position="429"/>
    </location>
</feature>
<comment type="similarity">
    <text evidence="1 6">Belongs to the class I-like SAM-binding methyltransferase superfamily. RsmB/NOP family.</text>
</comment>
<evidence type="ECO:0000256" key="2">
    <source>
        <dbReference type="ARBA" id="ARBA00022603"/>
    </source>
</evidence>
<evidence type="ECO:0000256" key="4">
    <source>
        <dbReference type="ARBA" id="ARBA00022691"/>
    </source>
</evidence>
<dbReference type="PANTHER" id="PTHR22807:SF61">
    <property type="entry name" value="NOL1_NOP2_SUN FAMILY PROTEIN _ ANTITERMINATION NUSB DOMAIN-CONTAINING PROTEIN"/>
    <property type="match status" value="1"/>
</dbReference>
<dbReference type="Proteomes" id="UP000190092">
    <property type="component" value="Unassembled WGS sequence"/>
</dbReference>
<dbReference type="InterPro" id="IPR049560">
    <property type="entry name" value="MeTrfase_RsmB-F_NOP2_cat"/>
</dbReference>
<dbReference type="GO" id="GO:0001510">
    <property type="term" value="P:RNA methylation"/>
    <property type="evidence" value="ECO:0007669"/>
    <property type="project" value="InterPro"/>
</dbReference>
<accession>A0A1T4K1W9</accession>
<reference evidence="9" key="1">
    <citation type="submission" date="2017-02" db="EMBL/GenBank/DDBJ databases">
        <authorList>
            <person name="Varghese N."/>
            <person name="Submissions S."/>
        </authorList>
    </citation>
    <scope>NUCLEOTIDE SEQUENCE [LARGE SCALE GENOMIC DNA]</scope>
    <source>
        <strain evidence="9">ATCC 27094</strain>
    </source>
</reference>
<keyword evidence="5 6" id="KW-0694">RNA-binding</keyword>
<feature type="binding site" evidence="6">
    <location>
        <position position="266"/>
    </location>
    <ligand>
        <name>S-adenosyl-L-methionine</name>
        <dbReference type="ChEBI" id="CHEBI:59789"/>
    </ligand>
</feature>
<dbReference type="InterPro" id="IPR001678">
    <property type="entry name" value="MeTrfase_RsmB-F_NOP2_dom"/>
</dbReference>
<dbReference type="GO" id="GO:0003723">
    <property type="term" value="F:RNA binding"/>
    <property type="evidence" value="ECO:0007669"/>
    <property type="project" value="UniProtKB-UniRule"/>
</dbReference>
<feature type="binding site" evidence="6">
    <location>
        <position position="308"/>
    </location>
    <ligand>
        <name>S-adenosyl-L-methionine</name>
        <dbReference type="ChEBI" id="CHEBI:59789"/>
    </ligand>
</feature>
<dbReference type="Gene3D" id="1.10.940.10">
    <property type="entry name" value="NusB-like"/>
    <property type="match status" value="1"/>
</dbReference>
<gene>
    <name evidence="8" type="ORF">SAMN02745126_00651</name>
</gene>
<keyword evidence="2 6" id="KW-0489">Methyltransferase</keyword>
<name>A0A1T4K1W9_9HYPH</name>
<dbReference type="Pfam" id="PF01189">
    <property type="entry name" value="Methyltr_RsmB-F"/>
    <property type="match status" value="1"/>
</dbReference>
<protein>
    <submittedName>
        <fullName evidence="8">16S rRNA (Cytosine967-C5)-methyltransferase</fullName>
    </submittedName>
</protein>
<evidence type="ECO:0000256" key="5">
    <source>
        <dbReference type="ARBA" id="ARBA00022884"/>
    </source>
</evidence>
<dbReference type="EMBL" id="FUWJ01000001">
    <property type="protein sequence ID" value="SJZ36277.1"/>
    <property type="molecule type" value="Genomic_DNA"/>
</dbReference>
<dbReference type="GO" id="GO:0008173">
    <property type="term" value="F:RNA methyltransferase activity"/>
    <property type="evidence" value="ECO:0007669"/>
    <property type="project" value="InterPro"/>
</dbReference>
<dbReference type="STRING" id="225324.SAMN02745126_00651"/>
<dbReference type="Pfam" id="PF01029">
    <property type="entry name" value="NusB"/>
    <property type="match status" value="1"/>
</dbReference>
<dbReference type="GO" id="GO:0006355">
    <property type="term" value="P:regulation of DNA-templated transcription"/>
    <property type="evidence" value="ECO:0007669"/>
    <property type="project" value="InterPro"/>
</dbReference>
<evidence type="ECO:0000259" key="7">
    <source>
        <dbReference type="PROSITE" id="PS51686"/>
    </source>
</evidence>
<dbReference type="InterPro" id="IPR035926">
    <property type="entry name" value="NusB-like_sf"/>
</dbReference>
<dbReference type="RefSeq" id="WP_085932361.1">
    <property type="nucleotide sequence ID" value="NZ_FUWJ01000001.1"/>
</dbReference>
<evidence type="ECO:0000256" key="3">
    <source>
        <dbReference type="ARBA" id="ARBA00022679"/>
    </source>
</evidence>
<feature type="binding site" evidence="6">
    <location>
        <begin position="245"/>
        <end position="251"/>
    </location>
    <ligand>
        <name>S-adenosyl-L-methionine</name>
        <dbReference type="ChEBI" id="CHEBI:59789"/>
    </ligand>
</feature>
<keyword evidence="4 6" id="KW-0949">S-adenosyl-L-methionine</keyword>
<feature type="binding site" evidence="6">
    <location>
        <position position="292"/>
    </location>
    <ligand>
        <name>S-adenosyl-L-methionine</name>
        <dbReference type="ChEBI" id="CHEBI:59789"/>
    </ligand>
</feature>
<dbReference type="InterPro" id="IPR006027">
    <property type="entry name" value="NusB_RsmB_TIM44"/>
</dbReference>
<dbReference type="CDD" id="cd02440">
    <property type="entry name" value="AdoMet_MTases"/>
    <property type="match status" value="1"/>
</dbReference>
<feature type="active site" description="Nucleophile" evidence="6">
    <location>
        <position position="361"/>
    </location>
</feature>
<dbReference type="AlphaFoldDB" id="A0A1T4K1W9"/>
<dbReference type="SUPFAM" id="SSF53335">
    <property type="entry name" value="S-adenosyl-L-methionine-dependent methyltransferases"/>
    <property type="match status" value="1"/>
</dbReference>
<dbReference type="InterPro" id="IPR023267">
    <property type="entry name" value="RCMT"/>
</dbReference>
<dbReference type="FunFam" id="3.40.50.150:FF:000257">
    <property type="entry name" value="16S rRNA methyltransferase"/>
    <property type="match status" value="1"/>
</dbReference>
<evidence type="ECO:0000313" key="8">
    <source>
        <dbReference type="EMBL" id="SJZ36277.1"/>
    </source>
</evidence>
<dbReference type="InterPro" id="IPR029063">
    <property type="entry name" value="SAM-dependent_MTases_sf"/>
</dbReference>
<evidence type="ECO:0000256" key="6">
    <source>
        <dbReference type="PROSITE-ProRule" id="PRU01023"/>
    </source>
</evidence>
<evidence type="ECO:0000256" key="1">
    <source>
        <dbReference type="ARBA" id="ARBA00007494"/>
    </source>
</evidence>
<dbReference type="PANTHER" id="PTHR22807">
    <property type="entry name" value="NOP2 YEAST -RELATED NOL1/NOP2/FMU SUN DOMAIN-CONTAINING"/>
    <property type="match status" value="1"/>
</dbReference>
<dbReference type="PRINTS" id="PR02008">
    <property type="entry name" value="RCMTFAMILY"/>
</dbReference>
<sequence length="432" mass="46488">MDTPLASRRAALEVLIACLDKGQPLDDALARHQGFASLEPRDRAFVRLLLATTLRRLGEIDDVLKGLVARPLEGANALGHQVLRLGAVQLLFLGTPAHAAVDTSVRLVEGAHLPHLKGLVNAVLRRVAREGTVPLGDHDAARLNTPLWLWESWMEAYGEAATRAIAAAHLSEAPLDLTPRTDAAFWAGRLEAEVLPTGTIRRGAGGNITELPGFAEGAWWVQDAAAALPARLLGDIAGKRVADLCAAPGGKTLQLCAAGAAVTAVDISARRMARLGDNLMRAGLKAELVTADATKWLPTEKFDAILLDAPCSGTGTLRRHPDIAWLKDEYDVDRLAVTQDRLLLHALDLLKPGGTLVYAVCSLQEDEGPARIEALLARDRRVERVLIAADELPGLAEAITPKGDVRTLPSMWTERGGIDGFYIARLRRSYEK</sequence>
<keyword evidence="3 6" id="KW-0808">Transferase</keyword>
<dbReference type="InterPro" id="IPR018314">
    <property type="entry name" value="RsmB/NOL1/NOP2-like_CS"/>
</dbReference>
<dbReference type="SUPFAM" id="SSF48013">
    <property type="entry name" value="NusB-like"/>
    <property type="match status" value="1"/>
</dbReference>
<organism evidence="8 9">
    <name type="scientific">Enhydrobacter aerosaccus</name>
    <dbReference type="NCBI Taxonomy" id="225324"/>
    <lineage>
        <taxon>Bacteria</taxon>
        <taxon>Pseudomonadati</taxon>
        <taxon>Pseudomonadota</taxon>
        <taxon>Alphaproteobacteria</taxon>
        <taxon>Hyphomicrobiales</taxon>
        <taxon>Enhydrobacter</taxon>
    </lineage>
</organism>
<evidence type="ECO:0000313" key="9">
    <source>
        <dbReference type="Proteomes" id="UP000190092"/>
    </source>
</evidence>
<dbReference type="PROSITE" id="PS51686">
    <property type="entry name" value="SAM_MT_RSMB_NOP"/>
    <property type="match status" value="1"/>
</dbReference>